<evidence type="ECO:0000256" key="1">
    <source>
        <dbReference type="SAM" id="MobiDB-lite"/>
    </source>
</evidence>
<gene>
    <name evidence="2" type="ORF">S01H1_63685</name>
</gene>
<feature type="region of interest" description="Disordered" evidence="1">
    <location>
        <begin position="96"/>
        <end position="117"/>
    </location>
</feature>
<dbReference type="EMBL" id="BARS01041933">
    <property type="protein sequence ID" value="GAG37583.1"/>
    <property type="molecule type" value="Genomic_DNA"/>
</dbReference>
<organism evidence="2">
    <name type="scientific">marine sediment metagenome</name>
    <dbReference type="NCBI Taxonomy" id="412755"/>
    <lineage>
        <taxon>unclassified sequences</taxon>
        <taxon>metagenomes</taxon>
        <taxon>ecological metagenomes</taxon>
    </lineage>
</organism>
<dbReference type="AlphaFoldDB" id="X0XLR2"/>
<accession>X0XLR2</accession>
<protein>
    <submittedName>
        <fullName evidence="2">Uncharacterized protein</fullName>
    </submittedName>
</protein>
<proteinExistence type="predicted"/>
<sequence>MSPYYCYIHEGLYEAGDVDGCHHETCVAFRAKDIPPLGVVVGTVPGGSKDTKAYRFHADFDKGLDKYREARMNGLQPKATTARAVNDAEAQAASQRRALKKLGGAGEGLKTVPGVEK</sequence>
<evidence type="ECO:0000313" key="2">
    <source>
        <dbReference type="EMBL" id="GAG37583.1"/>
    </source>
</evidence>
<name>X0XLR2_9ZZZZ</name>
<comment type="caution">
    <text evidence="2">The sequence shown here is derived from an EMBL/GenBank/DDBJ whole genome shotgun (WGS) entry which is preliminary data.</text>
</comment>
<reference evidence="2" key="1">
    <citation type="journal article" date="2014" name="Front. Microbiol.">
        <title>High frequency of phylogenetically diverse reductive dehalogenase-homologous genes in deep subseafloor sedimentary metagenomes.</title>
        <authorList>
            <person name="Kawai M."/>
            <person name="Futagami T."/>
            <person name="Toyoda A."/>
            <person name="Takaki Y."/>
            <person name="Nishi S."/>
            <person name="Hori S."/>
            <person name="Arai W."/>
            <person name="Tsubouchi T."/>
            <person name="Morono Y."/>
            <person name="Uchiyama I."/>
            <person name="Ito T."/>
            <person name="Fujiyama A."/>
            <person name="Inagaki F."/>
            <person name="Takami H."/>
        </authorList>
    </citation>
    <scope>NUCLEOTIDE SEQUENCE</scope>
    <source>
        <strain evidence="2">Expedition CK06-06</strain>
    </source>
</reference>